<evidence type="ECO:0000313" key="6">
    <source>
        <dbReference type="Proteomes" id="UP000711178"/>
    </source>
</evidence>
<gene>
    <name evidence="5" type="ORF">KIF53_19435</name>
</gene>
<dbReference type="CDD" id="cd18808">
    <property type="entry name" value="SF1_C_Upf1"/>
    <property type="match status" value="1"/>
</dbReference>
<evidence type="ECO:0000259" key="1">
    <source>
        <dbReference type="Pfam" id="PF11784"/>
    </source>
</evidence>
<organism evidence="5 6">
    <name type="scientific">Chromobacterium subtsugae</name>
    <dbReference type="NCBI Taxonomy" id="251747"/>
    <lineage>
        <taxon>Bacteria</taxon>
        <taxon>Pseudomonadati</taxon>
        <taxon>Pseudomonadota</taxon>
        <taxon>Betaproteobacteria</taxon>
        <taxon>Neisseriales</taxon>
        <taxon>Chromobacteriaceae</taxon>
        <taxon>Chromobacterium</taxon>
    </lineage>
</organism>
<dbReference type="Pfam" id="PF11784">
    <property type="entry name" value="DUF3320"/>
    <property type="match status" value="1"/>
</dbReference>
<dbReference type="InterPro" id="IPR045055">
    <property type="entry name" value="DNA2/NAM7-like"/>
</dbReference>
<proteinExistence type="predicted"/>
<sequence length="1972" mass="219859">MATEMLNGLEATSPALELKVIADLTTGYVAIQNNIPVMRSLIVKNNYEETLNSVDILVSCTPAFAQGTRFHFEQLSPGESRTISPVDLQPDHAYLIKLDEAEKASIRIKALADSKAQTEINHPIEVLAYDQWAGTRSLPELLAAFSMPNSVIVDRLLGKASALLRKSDAGLSLDGYQSKNRERVWKQVSAIYSALLAEGLHYSNPPASFGSDGQKIRTPERIFDGRVATCLDLAMLFASCFEQAGLHPVVLFKEGHAWIGVWLIETSFPTSVVDDVMAVRKRVKSGEFLTLETTGIASDQKPSLRWACSTGDAYLEEEEKFHYAVDIRRARELQIRALPSRSTAQEPTIAIAEEAPPSIEDMPSMPPLDPELLPPTDVSTPDTPEGRLAKWKSKLLDLTLRNRLLNFKPTKSNLKVISHDPGALEDKLSEGREFRVKSSPQVMDGTDPRAAAVFKGRTGQTPLLAFAEDALAKNELVVDIPEDKLDDRLTEIFRAAETGKEEGGVNTLFLVFGLLQWKEDKNSEANHLAPILLIPVTITRQSVRTGFRLTRHDDDALVNPTLLQKLANDFQLKMPSFEVLPTDDKGLDVEKIFQTFRLAITEMPGWEVKEQVHLGIFSFTKYLMWKDLQDRQKQLQENAVVAHLINNPGKAFSESDPEFSADTLDERFTPQQLYTPMLSDSSQLRAICVADSGSNLVLEGPPGTGKSQTITNLICHLLATGKTVLFVSEKMAALEVVHRRLNSIGLGPFCLELHSAKAKKSEVLTQLGKALDAGNAKTVKDWELEAERLAGLRGELNALVGALHKTHPNDLAIYDAIGTCIKYAHWKPATLDWVDPNQHSRKDLDILRTLCRQMAALAGQLHDLSAHPLMAIKWTAWTPTWQQELLDAAHGLSLVASTLQERIAPFLHLLGRPENGSSWSELAALDQLADVLLKAPTVPVGVARAATDEVARNRLKMLRHHGLQREAAWKTFEGTYREEVANLNGQELEMQWGEANSTWWPKSWLAKRACLKRFGLYRIDHKTPTESEANDLIGSLRKLNAEDKELAAMGAEAIALLQDEFNAHKTDWNAVDFHEKWAKEYSDALAQLAAGDVALHGALLSKLLPYVTENRSMLRADGVLGGALVRYRDAHRQLVSEMHRAAELSGAQNTFIEEPHASGAIQRLLAQLQGWQHAAHQIQPWCLWQNNREKVISSGLPGIVRSLEAGEVALADIAEFFEYTYQSWWVRKAMDREPVLCTFSSADHERKIAEFKESDERFQKLTQQYVVAKLSGQIPSSTTLAPGADSEMGKLRRELTKQRNHTPIRQLIKNLPTLLSKLKPCLLMSPLSVAQYLEAGHLPFDVVIFDEASQIPVWDAVGAIARGKQLVCVGDPKQLPPTNFFNRVDEDDGNLGEDEVQDLESILDECLSIGLPKLGLDWHYRSRHESLITFSNATYYDNRLVTFPSPVTEDTAVRLEWVQGVYDRGGSRTNRAEAEAIVAAIEQHYLSPEGRKQSLGVVTFNQAQQSLIENLLDARRRASTKLDQAIAEGTIEPLFVKNLENVQGDERDIIYFSITYGPDAAGKVALNFGPLNLEGGHRRLNVAVSRARQGVVIFSTLMPEQIDLSRVRAAGVRDLKNYLDFAIRGPRALIEQISPTGLEPDSPFEKQVINQLREKGWAVHSQVGVSGYRIDIGVVDPRASGRYLLGIECDGATYHSAATARDRDRLRHLILEGLGWELHRIWSTDWWRDPNEPMQKILARLEYLLIVEPSDKEAPKELNTGSAKISESEAVEVAAYAKMTQPEPAAMQKLPAYRSTEITGGNSDQFYDPASQKILAEQLSQIINTEGPIADTVLFRKVARAWGLARTGRRIEELLRSLLAATVIKTADKETTFYWPEFSQPEQWQEFRIADDTDGSRRQLSEVCLEELCNLAVYVLTQHGATSLSELARVICRLLHISRTTSDSETRIKKCLAIYRLGRKIEIDGDTVILRN</sequence>
<feature type="domain" description="DNA2/NAM7 helicase-like C-terminal" evidence="3">
    <location>
        <begin position="1412"/>
        <end position="1594"/>
    </location>
</feature>
<dbReference type="InterPro" id="IPR041677">
    <property type="entry name" value="DNA2/NAM7_AAA_11"/>
</dbReference>
<dbReference type="Gene3D" id="3.40.50.300">
    <property type="entry name" value="P-loop containing nucleotide triphosphate hydrolases"/>
    <property type="match status" value="3"/>
</dbReference>
<dbReference type="EMBL" id="JAHDTB010000024">
    <property type="protein sequence ID" value="MBW8289814.1"/>
    <property type="molecule type" value="Genomic_DNA"/>
</dbReference>
<dbReference type="InterPro" id="IPR025103">
    <property type="entry name" value="DUF4011"/>
</dbReference>
<name>A0ABS7FIC4_9NEIS</name>
<protein>
    <submittedName>
        <fullName evidence="5">DUF3320 domain-containing protein</fullName>
    </submittedName>
</protein>
<dbReference type="Gene3D" id="3.40.960.10">
    <property type="entry name" value="VSR Endonuclease"/>
    <property type="match status" value="1"/>
</dbReference>
<feature type="domain" description="DNA2/NAM7 helicase helicase" evidence="2">
    <location>
        <begin position="1325"/>
        <end position="1378"/>
    </location>
</feature>
<keyword evidence="6" id="KW-1185">Reference proteome</keyword>
<dbReference type="RefSeq" id="WP_043577573.1">
    <property type="nucleotide sequence ID" value="NZ_CP142381.1"/>
</dbReference>
<evidence type="ECO:0000259" key="4">
    <source>
        <dbReference type="Pfam" id="PF18741"/>
    </source>
</evidence>
<dbReference type="Pfam" id="PF13195">
    <property type="entry name" value="DUF4011"/>
    <property type="match status" value="1"/>
</dbReference>
<dbReference type="GeneID" id="89686575"/>
<dbReference type="InterPro" id="IPR047187">
    <property type="entry name" value="SF1_C_Upf1"/>
</dbReference>
<dbReference type="PANTHER" id="PTHR10887">
    <property type="entry name" value="DNA2/NAM7 HELICASE FAMILY"/>
    <property type="match status" value="1"/>
</dbReference>
<feature type="domain" description="Restriction endonuclease type II-like" evidence="4">
    <location>
        <begin position="1644"/>
        <end position="1741"/>
    </location>
</feature>
<accession>A0ABS7FIC4</accession>
<dbReference type="InterPro" id="IPR021754">
    <property type="entry name" value="DUF3320"/>
</dbReference>
<dbReference type="InterPro" id="IPR027417">
    <property type="entry name" value="P-loop_NTPase"/>
</dbReference>
<dbReference type="InterPro" id="IPR041679">
    <property type="entry name" value="DNA2/NAM7-like_C"/>
</dbReference>
<reference evidence="5 6" key="1">
    <citation type="submission" date="2021-05" db="EMBL/GenBank/DDBJ databases">
        <title>Draft Whole Genome Sequencing Of Biosensor Chromobacterium violaceum Strain CV026 Reveals A Regulatory RNA In Chromobacterium violaceum Phenotype Regulatory Network.</title>
        <authorList>
            <person name="Hong K.W."/>
            <person name="Chan K.G."/>
            <person name="Chang C.-Y."/>
        </authorList>
    </citation>
    <scope>NUCLEOTIDE SEQUENCE [LARGE SCALE GENOMIC DNA]</scope>
    <source>
        <strain evidence="5 6">ATCC 31532</strain>
    </source>
</reference>
<dbReference type="Pfam" id="PF18741">
    <property type="entry name" value="MTES_1575"/>
    <property type="match status" value="1"/>
</dbReference>
<evidence type="ECO:0000259" key="3">
    <source>
        <dbReference type="Pfam" id="PF13087"/>
    </source>
</evidence>
<evidence type="ECO:0000259" key="2">
    <source>
        <dbReference type="Pfam" id="PF13086"/>
    </source>
</evidence>
<evidence type="ECO:0000313" key="5">
    <source>
        <dbReference type="EMBL" id="MBW8289814.1"/>
    </source>
</evidence>
<comment type="caution">
    <text evidence="5">The sequence shown here is derived from an EMBL/GenBank/DDBJ whole genome shotgun (WGS) entry which is preliminary data.</text>
</comment>
<dbReference type="InterPro" id="IPR011335">
    <property type="entry name" value="Restrct_endonuc-II-like"/>
</dbReference>
<dbReference type="Pfam" id="PF13086">
    <property type="entry name" value="AAA_11"/>
    <property type="match status" value="1"/>
</dbReference>
<dbReference type="Proteomes" id="UP000711178">
    <property type="component" value="Unassembled WGS sequence"/>
</dbReference>
<dbReference type="SUPFAM" id="SSF52540">
    <property type="entry name" value="P-loop containing nucleoside triphosphate hydrolases"/>
    <property type="match status" value="1"/>
</dbReference>
<dbReference type="SUPFAM" id="SSF52980">
    <property type="entry name" value="Restriction endonuclease-like"/>
    <property type="match status" value="1"/>
</dbReference>
<dbReference type="InterPro" id="IPR049468">
    <property type="entry name" value="Restrct_endonuc-II-like_dom"/>
</dbReference>
<feature type="domain" description="DUF3320" evidence="1">
    <location>
        <begin position="1804"/>
        <end position="1853"/>
    </location>
</feature>
<dbReference type="PANTHER" id="PTHR10887:SF495">
    <property type="entry name" value="HELICASE SENATAXIN ISOFORM X1-RELATED"/>
    <property type="match status" value="1"/>
</dbReference>
<dbReference type="Pfam" id="PF13087">
    <property type="entry name" value="AAA_12"/>
    <property type="match status" value="1"/>
</dbReference>